<keyword evidence="3" id="KW-1185">Reference proteome</keyword>
<proteinExistence type="predicted"/>
<organism evidence="2 3">
    <name type="scientific">Macrosiphum euphorbiae</name>
    <name type="common">potato aphid</name>
    <dbReference type="NCBI Taxonomy" id="13131"/>
    <lineage>
        <taxon>Eukaryota</taxon>
        <taxon>Metazoa</taxon>
        <taxon>Ecdysozoa</taxon>
        <taxon>Arthropoda</taxon>
        <taxon>Hexapoda</taxon>
        <taxon>Insecta</taxon>
        <taxon>Pterygota</taxon>
        <taxon>Neoptera</taxon>
        <taxon>Paraneoptera</taxon>
        <taxon>Hemiptera</taxon>
        <taxon>Sternorrhyncha</taxon>
        <taxon>Aphidomorpha</taxon>
        <taxon>Aphidoidea</taxon>
        <taxon>Aphididae</taxon>
        <taxon>Macrosiphini</taxon>
        <taxon>Macrosiphum</taxon>
    </lineage>
</organism>
<dbReference type="Proteomes" id="UP001160148">
    <property type="component" value="Unassembled WGS sequence"/>
</dbReference>
<comment type="caution">
    <text evidence="2">The sequence shown here is derived from an EMBL/GenBank/DDBJ whole genome shotgun (WGS) entry which is preliminary data.</text>
</comment>
<evidence type="ECO:0000313" key="3">
    <source>
        <dbReference type="Proteomes" id="UP001160148"/>
    </source>
</evidence>
<evidence type="ECO:0000313" key="1">
    <source>
        <dbReference type="EMBL" id="CAI6370873.1"/>
    </source>
</evidence>
<dbReference type="EMBL" id="CARXXK010001085">
    <property type="protein sequence ID" value="CAI6372985.1"/>
    <property type="molecule type" value="Genomic_DNA"/>
</dbReference>
<gene>
    <name evidence="1" type="ORF">MEUPH1_LOCUS24950</name>
    <name evidence="2" type="ORF">MEUPH1_LOCUS26789</name>
</gene>
<dbReference type="AlphaFoldDB" id="A0AAV0XWP6"/>
<name>A0AAV0XWP6_9HEMI</name>
<protein>
    <submittedName>
        <fullName evidence="2">Uncharacterized protein</fullName>
    </submittedName>
</protein>
<accession>A0AAV0XWP6</accession>
<dbReference type="EMBL" id="CARXXK010000605">
    <property type="protein sequence ID" value="CAI6370873.1"/>
    <property type="molecule type" value="Genomic_DNA"/>
</dbReference>
<reference evidence="2 3" key="1">
    <citation type="submission" date="2023-01" db="EMBL/GenBank/DDBJ databases">
        <authorList>
            <person name="Whitehead M."/>
        </authorList>
    </citation>
    <scope>NUCLEOTIDE SEQUENCE [LARGE SCALE GENOMIC DNA]</scope>
</reference>
<evidence type="ECO:0000313" key="2">
    <source>
        <dbReference type="EMBL" id="CAI6372985.1"/>
    </source>
</evidence>
<sequence>MDFGLPNGFVRVRNRTPFKVNVNFSIRQSMWAEEHSRWHPTLARILDYRTFLITCGKSTSIFPYVNRYGLKSVQEQSGRQ</sequence>